<dbReference type="InterPro" id="IPR015943">
    <property type="entry name" value="WD40/YVTN_repeat-like_dom_sf"/>
</dbReference>
<protein>
    <submittedName>
        <fullName evidence="2">Uncharacterized protein</fullName>
    </submittedName>
</protein>
<evidence type="ECO:0000256" key="1">
    <source>
        <dbReference type="SAM" id="Phobius"/>
    </source>
</evidence>
<dbReference type="AlphaFoldDB" id="A0AAD6STV0"/>
<comment type="caution">
    <text evidence="2">The sequence shown here is derived from an EMBL/GenBank/DDBJ whole genome shotgun (WGS) entry which is preliminary data.</text>
</comment>
<dbReference type="Gene3D" id="2.130.10.10">
    <property type="entry name" value="YVTN repeat-like/Quinoprotein amine dehydrogenase"/>
    <property type="match status" value="1"/>
</dbReference>
<evidence type="ECO:0000313" key="3">
    <source>
        <dbReference type="Proteomes" id="UP001218188"/>
    </source>
</evidence>
<dbReference type="Proteomes" id="UP001218188">
    <property type="component" value="Unassembled WGS sequence"/>
</dbReference>
<evidence type="ECO:0000313" key="2">
    <source>
        <dbReference type="EMBL" id="KAJ7031662.1"/>
    </source>
</evidence>
<dbReference type="InterPro" id="IPR011047">
    <property type="entry name" value="Quinoprotein_ADH-like_sf"/>
</dbReference>
<reference evidence="2" key="1">
    <citation type="submission" date="2023-03" db="EMBL/GenBank/DDBJ databases">
        <title>Massive genome expansion in bonnet fungi (Mycena s.s.) driven by repeated elements and novel gene families across ecological guilds.</title>
        <authorList>
            <consortium name="Lawrence Berkeley National Laboratory"/>
            <person name="Harder C.B."/>
            <person name="Miyauchi S."/>
            <person name="Viragh M."/>
            <person name="Kuo A."/>
            <person name="Thoen E."/>
            <person name="Andreopoulos B."/>
            <person name="Lu D."/>
            <person name="Skrede I."/>
            <person name="Drula E."/>
            <person name="Henrissat B."/>
            <person name="Morin E."/>
            <person name="Kohler A."/>
            <person name="Barry K."/>
            <person name="LaButti K."/>
            <person name="Morin E."/>
            <person name="Salamov A."/>
            <person name="Lipzen A."/>
            <person name="Mereny Z."/>
            <person name="Hegedus B."/>
            <person name="Baldrian P."/>
            <person name="Stursova M."/>
            <person name="Weitz H."/>
            <person name="Taylor A."/>
            <person name="Grigoriev I.V."/>
            <person name="Nagy L.G."/>
            <person name="Martin F."/>
            <person name="Kauserud H."/>
        </authorList>
    </citation>
    <scope>NUCLEOTIDE SEQUENCE</scope>
    <source>
        <strain evidence="2">CBHHK200</strain>
    </source>
</reference>
<accession>A0AAD6STV0</accession>
<name>A0AAD6STV0_9AGAR</name>
<dbReference type="EMBL" id="JARJCM010000080">
    <property type="protein sequence ID" value="KAJ7031662.1"/>
    <property type="molecule type" value="Genomic_DNA"/>
</dbReference>
<keyword evidence="1" id="KW-0472">Membrane</keyword>
<feature type="transmembrane region" description="Helical" evidence="1">
    <location>
        <begin position="20"/>
        <end position="47"/>
    </location>
</feature>
<keyword evidence="1" id="KW-0812">Transmembrane</keyword>
<dbReference type="SUPFAM" id="SSF50998">
    <property type="entry name" value="Quinoprotein alcohol dehydrogenase-like"/>
    <property type="match status" value="1"/>
</dbReference>
<sequence>MVVPHTRRAPTQNVYILKSFCVHSCLYIFSMAPSLYLAALLLAQLLAGRAEIVNTNTGQSPMYLLQDSELLDIVLVASVDGQFHALNRSTGHVLWSKWSESSSSPSTGTHAPESAGLLPLVNTSHPDVVDDGADQELYIIEPQSGDIYILPAPSTGESPLQRFPFSVPELVDMSPFSFASDPRSFVGWKETRMVGVDIDTGKARVATDDNAGPGVGCASAICSSHSYQEVLSEFHSDVNLEGTPKPTEVFIDRTDYHVTIHHGASNQVFQTLSFSTYGPHQRNDILQEAYKKTKDNQYMQSAPNGIVLGFDGAGSGIGGSMFLTGPVVAIFDVLRKPGQGSPFVLVQPRPPSSALLTFMSRTDLTPYLDWAYVGIVEEPETPTGSLFVMTPDQFPLGAKYDGGRRRKMKPMAVPRPGEGLSATPRVVEQEYEEDELRCELKPDSTVDRRCLVGMHPLQGGDKDGSEML</sequence>
<keyword evidence="3" id="KW-1185">Reference proteome</keyword>
<organism evidence="2 3">
    <name type="scientific">Mycena alexandri</name>
    <dbReference type="NCBI Taxonomy" id="1745969"/>
    <lineage>
        <taxon>Eukaryota</taxon>
        <taxon>Fungi</taxon>
        <taxon>Dikarya</taxon>
        <taxon>Basidiomycota</taxon>
        <taxon>Agaricomycotina</taxon>
        <taxon>Agaricomycetes</taxon>
        <taxon>Agaricomycetidae</taxon>
        <taxon>Agaricales</taxon>
        <taxon>Marasmiineae</taxon>
        <taxon>Mycenaceae</taxon>
        <taxon>Mycena</taxon>
    </lineage>
</organism>
<gene>
    <name evidence="2" type="ORF">C8F04DRAFT_1110217</name>
</gene>
<keyword evidence="1" id="KW-1133">Transmembrane helix</keyword>
<proteinExistence type="predicted"/>